<dbReference type="Proteomes" id="UP000251714">
    <property type="component" value="Unassembled WGS sequence"/>
</dbReference>
<keyword evidence="4 8" id="KW-0808">Transferase</keyword>
<keyword evidence="5 8" id="KW-0548">Nucleotidyltransferase</keyword>
<organism evidence="8 9">
    <name type="scientific">Gibberella intermedia</name>
    <name type="common">Bulb rot disease fungus</name>
    <name type="synonym">Fusarium proliferatum</name>
    <dbReference type="NCBI Taxonomy" id="948311"/>
    <lineage>
        <taxon>Eukaryota</taxon>
        <taxon>Fungi</taxon>
        <taxon>Dikarya</taxon>
        <taxon>Ascomycota</taxon>
        <taxon>Pezizomycotina</taxon>
        <taxon>Sordariomycetes</taxon>
        <taxon>Hypocreomycetidae</taxon>
        <taxon>Hypocreales</taxon>
        <taxon>Nectriaceae</taxon>
        <taxon>Fusarium</taxon>
        <taxon>Fusarium fujikuroi species complex</taxon>
    </lineage>
</organism>
<dbReference type="EMBL" id="PKMI01000018">
    <property type="protein sequence ID" value="RBA16295.1"/>
    <property type="molecule type" value="Genomic_DNA"/>
</dbReference>
<dbReference type="SUPFAM" id="SSF51161">
    <property type="entry name" value="Trimeric LpxA-like enzymes"/>
    <property type="match status" value="1"/>
</dbReference>
<evidence type="ECO:0000256" key="4">
    <source>
        <dbReference type="ARBA" id="ARBA00022679"/>
    </source>
</evidence>
<protein>
    <recommendedName>
        <fullName evidence="3">UTP--glucose-1-phosphate uridylyltransferase</fullName>
        <ecNumber evidence="3">2.7.7.9</ecNumber>
    </recommendedName>
    <alternativeName>
        <fullName evidence="6">UDP-glucose pyrophosphorylase</fullName>
    </alternativeName>
</protein>
<dbReference type="EC" id="2.7.7.9" evidence="3"/>
<dbReference type="Gene3D" id="2.160.10.10">
    <property type="entry name" value="Hexapeptide repeat proteins"/>
    <property type="match status" value="1"/>
</dbReference>
<dbReference type="PANTHER" id="PTHR43511">
    <property type="match status" value="1"/>
</dbReference>
<dbReference type="FunFam" id="2.160.10.10:FF:000001">
    <property type="entry name" value="UTP--glucose-1-phosphate uridylyltransferase"/>
    <property type="match status" value="1"/>
</dbReference>
<reference evidence="8 9" key="1">
    <citation type="submission" date="2017-12" db="EMBL/GenBank/DDBJ databases">
        <title>Genome sequence of the mycotoxigenic crop pathogen Fusarium proliferatum, strain ITEM 2341 from Date Palm.</title>
        <authorList>
            <person name="Almiman B.F."/>
            <person name="Shittu T.A."/>
            <person name="Muthumeenakshi S."/>
            <person name="Baroncelli R."/>
            <person name="Sreenivasaprasada S."/>
        </authorList>
    </citation>
    <scope>NUCLEOTIDE SEQUENCE [LARGE SCALE GENOMIC DNA]</scope>
    <source>
        <strain evidence="8 9">ITEM 2341</strain>
    </source>
</reference>
<dbReference type="InterPro" id="IPR016267">
    <property type="entry name" value="UDPGP_trans"/>
</dbReference>
<dbReference type="InterPro" id="IPR011004">
    <property type="entry name" value="Trimer_LpxA-like_sf"/>
</dbReference>
<dbReference type="Pfam" id="PF01704">
    <property type="entry name" value="UDPGP"/>
    <property type="match status" value="1"/>
</dbReference>
<proteinExistence type="inferred from homology"/>
<dbReference type="AlphaFoldDB" id="A0A365N6F2"/>
<dbReference type="InterPro" id="IPR002618">
    <property type="entry name" value="UDPGP_fam"/>
</dbReference>
<evidence type="ECO:0000256" key="7">
    <source>
        <dbReference type="SAM" id="MobiDB-lite"/>
    </source>
</evidence>
<evidence type="ECO:0000256" key="3">
    <source>
        <dbReference type="ARBA" id="ARBA00012415"/>
    </source>
</evidence>
<evidence type="ECO:0000256" key="1">
    <source>
        <dbReference type="ARBA" id="ARBA00003449"/>
    </source>
</evidence>
<evidence type="ECO:0000313" key="9">
    <source>
        <dbReference type="Proteomes" id="UP000251714"/>
    </source>
</evidence>
<feature type="region of interest" description="Disordered" evidence="7">
    <location>
        <begin position="1"/>
        <end position="32"/>
    </location>
</feature>
<accession>A0A365N6F2</accession>
<comment type="function">
    <text evidence="1">Plays a central role as a glucosyl donor in cellular metabolic pathways.</text>
</comment>
<dbReference type="GO" id="GO:0003983">
    <property type="term" value="F:UTP:glucose-1-phosphate uridylyltransferase activity"/>
    <property type="evidence" value="ECO:0007669"/>
    <property type="project" value="UniProtKB-EC"/>
</dbReference>
<comment type="similarity">
    <text evidence="2">Belongs to the UDPGP type 1 family.</text>
</comment>
<comment type="caution">
    <text evidence="8">The sequence shown here is derived from an EMBL/GenBank/DDBJ whole genome shotgun (WGS) entry which is preliminary data.</text>
</comment>
<sequence>MASAIKSALPTHLKPNSGDEQGNERRHGKTRSHMAFENTSTNVAAAQMRNALTNLAETVKDPEQKKASPSTRNLFETEMDNFFALFRRYLNDKAKGNAVAARFGDAPLIKLGGDFKKVSDFQKRIPSIPKVLELDHLTITGAVNLGRGVTLKGTVIIVATEGSTIDIPPGSILENVVVQGSLRLLEH</sequence>
<name>A0A365N6F2_GIBIN</name>
<evidence type="ECO:0000313" key="8">
    <source>
        <dbReference type="EMBL" id="RBA16295.1"/>
    </source>
</evidence>
<evidence type="ECO:0000256" key="2">
    <source>
        <dbReference type="ARBA" id="ARBA00010401"/>
    </source>
</evidence>
<dbReference type="GO" id="GO:0006011">
    <property type="term" value="P:UDP-alpha-D-glucose metabolic process"/>
    <property type="evidence" value="ECO:0007669"/>
    <property type="project" value="InterPro"/>
</dbReference>
<evidence type="ECO:0000256" key="6">
    <source>
        <dbReference type="ARBA" id="ARBA00031959"/>
    </source>
</evidence>
<gene>
    <name evidence="8" type="ORF">FPRO05_11630</name>
</gene>
<evidence type="ECO:0000256" key="5">
    <source>
        <dbReference type="ARBA" id="ARBA00022695"/>
    </source>
</evidence>